<evidence type="ECO:0000259" key="2">
    <source>
        <dbReference type="PROSITE" id="PS50846"/>
    </source>
</evidence>
<dbReference type="InterPro" id="IPR036163">
    <property type="entry name" value="HMA_dom_sf"/>
</dbReference>
<dbReference type="PANTHER" id="PTHR46119:SF12">
    <property type="entry name" value="PROTEIN SODIUM POTASSIUM ROOT DEFECTIVE 3"/>
    <property type="match status" value="1"/>
</dbReference>
<dbReference type="Proteomes" id="UP001472677">
    <property type="component" value="Unassembled WGS sequence"/>
</dbReference>
<proteinExistence type="predicted"/>
<dbReference type="EMBL" id="JBBPBM010000528">
    <property type="protein sequence ID" value="KAK8494489.1"/>
    <property type="molecule type" value="Genomic_DNA"/>
</dbReference>
<gene>
    <name evidence="3" type="ORF">V6N12_073484</name>
</gene>
<comment type="caution">
    <text evidence="3">The sequence shown here is derived from an EMBL/GenBank/DDBJ whole genome shotgun (WGS) entry which is preliminary data.</text>
</comment>
<feature type="domain" description="HMA" evidence="2">
    <location>
        <begin position="113"/>
        <end position="179"/>
    </location>
</feature>
<keyword evidence="4" id="KW-1185">Reference proteome</keyword>
<dbReference type="InterPro" id="IPR006121">
    <property type="entry name" value="HMA_dom"/>
</dbReference>
<accession>A0ABR2AMW1</accession>
<dbReference type="PANTHER" id="PTHR46119">
    <property type="entry name" value="OS08G0405700 PROTEIN"/>
    <property type="match status" value="1"/>
</dbReference>
<dbReference type="Gene3D" id="3.30.70.100">
    <property type="match status" value="1"/>
</dbReference>
<dbReference type="PROSITE" id="PS50846">
    <property type="entry name" value="HMA_2"/>
    <property type="match status" value="1"/>
</dbReference>
<protein>
    <recommendedName>
        <fullName evidence="2">HMA domain-containing protein</fullName>
    </recommendedName>
</protein>
<dbReference type="InterPro" id="IPR044526">
    <property type="entry name" value="NAKR1-3"/>
</dbReference>
<feature type="compositionally biased region" description="Polar residues" evidence="1">
    <location>
        <begin position="27"/>
        <end position="41"/>
    </location>
</feature>
<dbReference type="SUPFAM" id="SSF55008">
    <property type="entry name" value="HMA, heavy metal-associated domain"/>
    <property type="match status" value="1"/>
</dbReference>
<name>A0ABR2AMW1_9ROSI</name>
<evidence type="ECO:0000313" key="4">
    <source>
        <dbReference type="Proteomes" id="UP001472677"/>
    </source>
</evidence>
<dbReference type="Pfam" id="PF00403">
    <property type="entry name" value="HMA"/>
    <property type="match status" value="1"/>
</dbReference>
<evidence type="ECO:0000256" key="1">
    <source>
        <dbReference type="SAM" id="MobiDB-lite"/>
    </source>
</evidence>
<dbReference type="CDD" id="cd00371">
    <property type="entry name" value="HMA"/>
    <property type="match status" value="1"/>
</dbReference>
<feature type="compositionally biased region" description="Polar residues" evidence="1">
    <location>
        <begin position="100"/>
        <end position="109"/>
    </location>
</feature>
<feature type="compositionally biased region" description="Basic and acidic residues" evidence="1">
    <location>
        <begin position="48"/>
        <end position="64"/>
    </location>
</feature>
<reference evidence="3 4" key="1">
    <citation type="journal article" date="2024" name="G3 (Bethesda)">
        <title>Genome assembly of Hibiscus sabdariffa L. provides insights into metabolisms of medicinal natural products.</title>
        <authorList>
            <person name="Kim T."/>
        </authorList>
    </citation>
    <scope>NUCLEOTIDE SEQUENCE [LARGE SCALE GENOMIC DNA]</scope>
    <source>
        <strain evidence="3">TK-2024</strain>
        <tissue evidence="3">Old leaves</tissue>
    </source>
</reference>
<organism evidence="3 4">
    <name type="scientific">Hibiscus sabdariffa</name>
    <name type="common">roselle</name>
    <dbReference type="NCBI Taxonomy" id="183260"/>
    <lineage>
        <taxon>Eukaryota</taxon>
        <taxon>Viridiplantae</taxon>
        <taxon>Streptophyta</taxon>
        <taxon>Embryophyta</taxon>
        <taxon>Tracheophyta</taxon>
        <taxon>Spermatophyta</taxon>
        <taxon>Magnoliopsida</taxon>
        <taxon>eudicotyledons</taxon>
        <taxon>Gunneridae</taxon>
        <taxon>Pentapetalae</taxon>
        <taxon>rosids</taxon>
        <taxon>malvids</taxon>
        <taxon>Malvales</taxon>
        <taxon>Malvaceae</taxon>
        <taxon>Malvoideae</taxon>
        <taxon>Hibiscus</taxon>
    </lineage>
</organism>
<evidence type="ECO:0000313" key="3">
    <source>
        <dbReference type="EMBL" id="KAK8494489.1"/>
    </source>
</evidence>
<sequence>MKGMDIFCASQASTAIRSGVDCRRIDSQNSKPYAPCNSSQLPIIPRPKPSDVRPKSSADIHDLKSSPGSSTRLLSDTPFAESDRVSALLHSQPAKPKLHVSSNNNSSPARSHPQVVVLRVSIHCKGCEGKLRKHISKMEGVTSFSIDLPKKKVTVIGDVTPSSVLASVSRVKSAQLWPATPPSQSSPMLKMNY</sequence>
<feature type="region of interest" description="Disordered" evidence="1">
    <location>
        <begin position="27"/>
        <end position="113"/>
    </location>
</feature>